<dbReference type="CDD" id="cd01898">
    <property type="entry name" value="Obg"/>
    <property type="match status" value="1"/>
</dbReference>
<dbReference type="PANTHER" id="PTHR11702">
    <property type="entry name" value="DEVELOPMENTALLY REGULATED GTP-BINDING PROTEIN-RELATED"/>
    <property type="match status" value="1"/>
</dbReference>
<feature type="binding site" evidence="9">
    <location>
        <begin position="211"/>
        <end position="214"/>
    </location>
    <ligand>
        <name>GTP</name>
        <dbReference type="ChEBI" id="CHEBI:37565"/>
    </ligand>
</feature>
<dbReference type="EC" id="3.6.5.-" evidence="9"/>
<evidence type="ECO:0000256" key="6">
    <source>
        <dbReference type="ARBA" id="ARBA00022801"/>
    </source>
</evidence>
<comment type="caution">
    <text evidence="9">Lacks conserved residue(s) required for the propagation of feature annotation.</text>
</comment>
<dbReference type="InterPro" id="IPR036346">
    <property type="entry name" value="GTP-bd_prot_GTP1/OBG_C_sf"/>
</dbReference>
<evidence type="ECO:0000259" key="11">
    <source>
        <dbReference type="PROSITE" id="PS51881"/>
    </source>
</evidence>
<dbReference type="PANTHER" id="PTHR11702:SF31">
    <property type="entry name" value="MITOCHONDRIAL RIBOSOME-ASSOCIATED GTPASE 2"/>
    <property type="match status" value="1"/>
</dbReference>
<keyword evidence="4 9" id="KW-0479">Metal-binding</keyword>
<feature type="binding site" evidence="9">
    <location>
        <position position="192"/>
    </location>
    <ligand>
        <name>Mg(2+)</name>
        <dbReference type="ChEBI" id="CHEBI:18420"/>
    </ligand>
</feature>
<feature type="binding site" evidence="9">
    <location>
        <position position="172"/>
    </location>
    <ligand>
        <name>Mg(2+)</name>
        <dbReference type="ChEBI" id="CHEBI:18420"/>
    </ligand>
</feature>
<dbReference type="GO" id="GO:0042254">
    <property type="term" value="P:ribosome biogenesis"/>
    <property type="evidence" value="ECO:0007669"/>
    <property type="project" value="UniProtKB-UniRule"/>
</dbReference>
<reference evidence="13" key="2">
    <citation type="journal article" date="2021" name="PeerJ">
        <title>Extensive microbial diversity within the chicken gut microbiome revealed by metagenomics and culture.</title>
        <authorList>
            <person name="Gilroy R."/>
            <person name="Ravi A."/>
            <person name="Getino M."/>
            <person name="Pursley I."/>
            <person name="Horton D.L."/>
            <person name="Alikhan N.F."/>
            <person name="Baker D."/>
            <person name="Gharbi K."/>
            <person name="Hall N."/>
            <person name="Watson M."/>
            <person name="Adriaenssens E.M."/>
            <person name="Foster-Nyarko E."/>
            <person name="Jarju S."/>
            <person name="Secka A."/>
            <person name="Antonio M."/>
            <person name="Oren A."/>
            <person name="Chaudhuri R.R."/>
            <person name="La Ragione R."/>
            <person name="Hildebrand F."/>
            <person name="Pallen M.J."/>
        </authorList>
    </citation>
    <scope>NUCLEOTIDE SEQUENCE</scope>
    <source>
        <strain evidence="13">10406</strain>
    </source>
</reference>
<dbReference type="InterPro" id="IPR036726">
    <property type="entry name" value="GTP1_OBG_dom_sf"/>
</dbReference>
<name>A0A9D1NA67_9FIRM</name>
<evidence type="ECO:0000256" key="7">
    <source>
        <dbReference type="ARBA" id="ARBA00022842"/>
    </source>
</evidence>
<dbReference type="Proteomes" id="UP000886857">
    <property type="component" value="Unassembled WGS sequence"/>
</dbReference>
<dbReference type="GO" id="GO:0003924">
    <property type="term" value="F:GTPase activity"/>
    <property type="evidence" value="ECO:0007669"/>
    <property type="project" value="UniProtKB-UniRule"/>
</dbReference>
<dbReference type="Pfam" id="PF01926">
    <property type="entry name" value="MMR_HSR1"/>
    <property type="match status" value="1"/>
</dbReference>
<evidence type="ECO:0000313" key="13">
    <source>
        <dbReference type="EMBL" id="HIU98956.1"/>
    </source>
</evidence>
<comment type="caution">
    <text evidence="13">The sequence shown here is derived from an EMBL/GenBank/DDBJ whole genome shotgun (WGS) entry which is preliminary data.</text>
</comment>
<dbReference type="NCBIfam" id="TIGR03595">
    <property type="entry name" value="Obg_CgtA_exten"/>
    <property type="match status" value="1"/>
</dbReference>
<dbReference type="PROSITE" id="PS51710">
    <property type="entry name" value="G_OBG"/>
    <property type="match status" value="1"/>
</dbReference>
<comment type="similarity">
    <text evidence="2 9">Belongs to the TRAFAC class OBG-HflX-like GTPase superfamily. OBG GTPase family.</text>
</comment>
<comment type="cofactor">
    <cofactor evidence="1 9">
        <name>Mg(2+)</name>
        <dbReference type="ChEBI" id="CHEBI:18420"/>
    </cofactor>
</comment>
<evidence type="ECO:0000256" key="1">
    <source>
        <dbReference type="ARBA" id="ARBA00001946"/>
    </source>
</evidence>
<feature type="domain" description="OCT" evidence="11">
    <location>
        <begin position="342"/>
        <end position="420"/>
    </location>
</feature>
<dbReference type="InterPro" id="IPR015349">
    <property type="entry name" value="OCT_dom"/>
</dbReference>
<accession>A0A9D1NA67</accession>
<dbReference type="SUPFAM" id="SSF52540">
    <property type="entry name" value="P-loop containing nucleoside triphosphate hydrolases"/>
    <property type="match status" value="1"/>
</dbReference>
<dbReference type="InterPro" id="IPR014100">
    <property type="entry name" value="GTP-bd_Obg/CgtA"/>
</dbReference>
<dbReference type="NCBIfam" id="NF008956">
    <property type="entry name" value="PRK12299.1"/>
    <property type="match status" value="1"/>
</dbReference>
<evidence type="ECO:0000259" key="12">
    <source>
        <dbReference type="PROSITE" id="PS51883"/>
    </source>
</evidence>
<feature type="binding site" evidence="9">
    <location>
        <begin position="307"/>
        <end position="309"/>
    </location>
    <ligand>
        <name>GTP</name>
        <dbReference type="ChEBI" id="CHEBI:37565"/>
    </ligand>
</feature>
<proteinExistence type="inferred from homology"/>
<dbReference type="Gene3D" id="3.40.50.300">
    <property type="entry name" value="P-loop containing nucleotide triphosphate hydrolases"/>
    <property type="match status" value="1"/>
</dbReference>
<dbReference type="GO" id="GO:0000287">
    <property type="term" value="F:magnesium ion binding"/>
    <property type="evidence" value="ECO:0007669"/>
    <property type="project" value="InterPro"/>
</dbReference>
<evidence type="ECO:0000256" key="8">
    <source>
        <dbReference type="ARBA" id="ARBA00023134"/>
    </source>
</evidence>
<dbReference type="EMBL" id="DVOE01000057">
    <property type="protein sequence ID" value="HIU98956.1"/>
    <property type="molecule type" value="Genomic_DNA"/>
</dbReference>
<dbReference type="PRINTS" id="PR00326">
    <property type="entry name" value="GTP1OBG"/>
</dbReference>
<dbReference type="GO" id="GO:0005525">
    <property type="term" value="F:GTP binding"/>
    <property type="evidence" value="ECO:0007669"/>
    <property type="project" value="UniProtKB-UniRule"/>
</dbReference>
<keyword evidence="6 9" id="KW-0378">Hydrolase</keyword>
<keyword evidence="5 9" id="KW-0547">Nucleotide-binding</keyword>
<protein>
    <recommendedName>
        <fullName evidence="9">GTPase Obg</fullName>
        <ecNumber evidence="9">3.6.5.-</ecNumber>
    </recommendedName>
    <alternativeName>
        <fullName evidence="9">GTP-binding protein Obg</fullName>
    </alternativeName>
</protein>
<evidence type="ECO:0000256" key="3">
    <source>
        <dbReference type="ARBA" id="ARBA00022490"/>
    </source>
</evidence>
<keyword evidence="3 9" id="KW-0963">Cytoplasm</keyword>
<dbReference type="SUPFAM" id="SSF102741">
    <property type="entry name" value="Obg GTP-binding protein C-terminal domain"/>
    <property type="match status" value="1"/>
</dbReference>
<keyword evidence="8 9" id="KW-0342">GTP-binding</keyword>
<gene>
    <name evidence="13" type="primary">obgE</name>
    <name evidence="9" type="synonym">obg</name>
    <name evidence="13" type="ORF">IAC73_03835</name>
</gene>
<comment type="subcellular location">
    <subcellularLocation>
        <location evidence="9">Cytoplasm</location>
    </subcellularLocation>
</comment>
<feature type="domain" description="Obg" evidence="12">
    <location>
        <begin position="1"/>
        <end position="158"/>
    </location>
</feature>
<dbReference type="InterPro" id="IPR006074">
    <property type="entry name" value="GTP1-OBG_CS"/>
</dbReference>
<reference evidence="13" key="1">
    <citation type="submission" date="2020-10" db="EMBL/GenBank/DDBJ databases">
        <authorList>
            <person name="Gilroy R."/>
        </authorList>
    </citation>
    <scope>NUCLEOTIDE SEQUENCE</scope>
    <source>
        <strain evidence="13">10406</strain>
    </source>
</reference>
<feature type="binding site" evidence="9">
    <location>
        <begin position="190"/>
        <end position="194"/>
    </location>
    <ligand>
        <name>GTP</name>
        <dbReference type="ChEBI" id="CHEBI:37565"/>
    </ligand>
</feature>
<dbReference type="PROSITE" id="PS51881">
    <property type="entry name" value="OCT"/>
    <property type="match status" value="1"/>
</dbReference>
<dbReference type="NCBIfam" id="NF008955">
    <property type="entry name" value="PRK12297.1"/>
    <property type="match status" value="1"/>
</dbReference>
<keyword evidence="7 9" id="KW-0460">Magnesium</keyword>
<dbReference type="Pfam" id="PF09269">
    <property type="entry name" value="DUF1967"/>
    <property type="match status" value="1"/>
</dbReference>
<evidence type="ECO:0000256" key="9">
    <source>
        <dbReference type="HAMAP-Rule" id="MF_01454"/>
    </source>
</evidence>
<evidence type="ECO:0000313" key="14">
    <source>
        <dbReference type="Proteomes" id="UP000886857"/>
    </source>
</evidence>
<dbReference type="Gene3D" id="3.30.300.350">
    <property type="entry name" value="GTP-binding protein OBG, C-terminal domain"/>
    <property type="match status" value="1"/>
</dbReference>
<dbReference type="AlphaFoldDB" id="A0A9D1NA67"/>
<evidence type="ECO:0000259" key="10">
    <source>
        <dbReference type="PROSITE" id="PS51710"/>
    </source>
</evidence>
<comment type="subunit">
    <text evidence="9">Monomer.</text>
</comment>
<organism evidence="13 14">
    <name type="scientific">Candidatus Limadaptatus stercoripullorum</name>
    <dbReference type="NCBI Taxonomy" id="2840846"/>
    <lineage>
        <taxon>Bacteria</taxon>
        <taxon>Bacillati</taxon>
        <taxon>Bacillota</taxon>
        <taxon>Clostridia</taxon>
        <taxon>Eubacteriales</taxon>
        <taxon>Candidatus Limadaptatus</taxon>
    </lineage>
</organism>
<dbReference type="PROSITE" id="PS00905">
    <property type="entry name" value="GTP1_OBG"/>
    <property type="match status" value="1"/>
</dbReference>
<feature type="domain" description="OBG-type G" evidence="10">
    <location>
        <begin position="159"/>
        <end position="326"/>
    </location>
</feature>
<evidence type="ECO:0000256" key="2">
    <source>
        <dbReference type="ARBA" id="ARBA00007699"/>
    </source>
</evidence>
<dbReference type="PROSITE" id="PS51883">
    <property type="entry name" value="OBG"/>
    <property type="match status" value="1"/>
</dbReference>
<dbReference type="NCBIfam" id="NF008954">
    <property type="entry name" value="PRK12296.1"/>
    <property type="match status" value="1"/>
</dbReference>
<dbReference type="InterPro" id="IPR031167">
    <property type="entry name" value="G_OBG"/>
</dbReference>
<feature type="binding site" evidence="9">
    <location>
        <begin position="165"/>
        <end position="172"/>
    </location>
    <ligand>
        <name>GTP</name>
        <dbReference type="ChEBI" id="CHEBI:37565"/>
    </ligand>
</feature>
<dbReference type="InterPro" id="IPR006169">
    <property type="entry name" value="GTP1_OBG_dom"/>
</dbReference>
<sequence length="420" mass="45366">MFLDYVKIFIKAGAGGNGAVSFHREKYVPNGGPDGGDGGKGGDVIFLADKNLTTLAEFKFKKHFRAENGSNGAGRNCTGKSGEDLVIKVPVGTVIKETESGRLLADLFEDGERYKALTGGRGGKGNARFAHAQRQAPGFSQLGETTEEYRVTLELKTIADVGLVGFPNVGKSTLLSVLTSARPKIANYHFTTINPNLGVVTMFEDSFVIADIPGLIEGAGEGAGLGHYFLRHIERVRLIVHVVDISGSEGRDPAEDYFKIRKELAFYSEALAATPEIVVAAKSDLITDPEAVDKFEKATGKRPIVISALAREGLDTLLTVIKKAVDELPPVGRMQAEDDSPLDGIRDTDFAVEEVEDGVFEVTGGLVDFLSRSVTLSSYDSFSYFQKVMKDRGVIDALKAKGMKEGDTVVIADMEFEWLE</sequence>
<dbReference type="NCBIfam" id="TIGR02729">
    <property type="entry name" value="Obg_CgtA"/>
    <property type="match status" value="1"/>
</dbReference>
<evidence type="ECO:0000256" key="4">
    <source>
        <dbReference type="ARBA" id="ARBA00022723"/>
    </source>
</evidence>
<dbReference type="Gene3D" id="2.70.210.12">
    <property type="entry name" value="GTP1/OBG domain"/>
    <property type="match status" value="1"/>
</dbReference>
<evidence type="ECO:0000256" key="5">
    <source>
        <dbReference type="ARBA" id="ARBA00022741"/>
    </source>
</evidence>
<dbReference type="GO" id="GO:0005737">
    <property type="term" value="C:cytoplasm"/>
    <property type="evidence" value="ECO:0007669"/>
    <property type="project" value="UniProtKB-SubCell"/>
</dbReference>
<dbReference type="HAMAP" id="MF_01454">
    <property type="entry name" value="GTPase_Obg"/>
    <property type="match status" value="1"/>
</dbReference>
<comment type="function">
    <text evidence="9">An essential GTPase which binds GTP, GDP and possibly (p)ppGpp with moderate affinity, with high nucleotide exchange rates and a fairly low GTP hydrolysis rate. Plays a role in control of the cell cycle, stress response, ribosome biogenesis and in those bacteria that undergo differentiation, in morphogenesis control.</text>
</comment>
<dbReference type="Pfam" id="PF01018">
    <property type="entry name" value="GTP1_OBG"/>
    <property type="match status" value="1"/>
</dbReference>
<dbReference type="InterPro" id="IPR027417">
    <property type="entry name" value="P-loop_NTPase"/>
</dbReference>
<dbReference type="FunFam" id="2.70.210.12:FF:000001">
    <property type="entry name" value="GTPase Obg"/>
    <property type="match status" value="1"/>
</dbReference>
<dbReference type="InterPro" id="IPR045086">
    <property type="entry name" value="OBG_GTPase"/>
</dbReference>
<dbReference type="SUPFAM" id="SSF82051">
    <property type="entry name" value="Obg GTP-binding protein N-terminal domain"/>
    <property type="match status" value="1"/>
</dbReference>
<dbReference type="InterPro" id="IPR006073">
    <property type="entry name" value="GTP-bd"/>
</dbReference>